<dbReference type="NCBIfam" id="NF004684">
    <property type="entry name" value="PRK06027.1"/>
    <property type="match status" value="1"/>
</dbReference>
<dbReference type="CDD" id="cd04875">
    <property type="entry name" value="ACT_F4HF-DF"/>
    <property type="match status" value="1"/>
</dbReference>
<proteinExistence type="inferred from homology"/>
<dbReference type="Proteomes" id="UP000028045">
    <property type="component" value="Unassembled WGS sequence"/>
</dbReference>
<dbReference type="Gene3D" id="3.40.50.170">
    <property type="entry name" value="Formyl transferase, N-terminal domain"/>
    <property type="match status" value="1"/>
</dbReference>
<accession>A0A084AXT4</accession>
<dbReference type="PANTHER" id="PTHR42706">
    <property type="entry name" value="FORMYLTETRAHYDROFOLATE DEFORMYLASE"/>
    <property type="match status" value="1"/>
</dbReference>
<dbReference type="CDD" id="cd08648">
    <property type="entry name" value="FMT_core_Formyl-FH4-Hydrolase_C"/>
    <property type="match status" value="1"/>
</dbReference>
<dbReference type="PROSITE" id="PS51671">
    <property type="entry name" value="ACT"/>
    <property type="match status" value="1"/>
</dbReference>
<keyword evidence="2" id="KW-0378">Hydrolase</keyword>
<dbReference type="GO" id="GO:0008864">
    <property type="term" value="F:formyltetrahydrofolate deformylase activity"/>
    <property type="evidence" value="ECO:0007669"/>
    <property type="project" value="InterPro"/>
</dbReference>
<dbReference type="GO" id="GO:0046394">
    <property type="term" value="P:carboxylic acid biosynthetic process"/>
    <property type="evidence" value="ECO:0007669"/>
    <property type="project" value="UniProtKB-ARBA"/>
</dbReference>
<dbReference type="InterPro" id="IPR045865">
    <property type="entry name" value="ACT-like_dom_sf"/>
</dbReference>
<dbReference type="Gene3D" id="3.30.70.260">
    <property type="match status" value="1"/>
</dbReference>
<keyword evidence="1" id="KW-0554">One-carbon metabolism</keyword>
<dbReference type="NCBIfam" id="TIGR00655">
    <property type="entry name" value="PurU"/>
    <property type="match status" value="1"/>
</dbReference>
<dbReference type="Pfam" id="PF00551">
    <property type="entry name" value="Formyl_trans_N"/>
    <property type="match status" value="1"/>
</dbReference>
<evidence type="ECO:0000313" key="5">
    <source>
        <dbReference type="Proteomes" id="UP000028045"/>
    </source>
</evidence>
<dbReference type="SUPFAM" id="SSF53328">
    <property type="entry name" value="Formyltransferase"/>
    <property type="match status" value="1"/>
</dbReference>
<evidence type="ECO:0000259" key="3">
    <source>
        <dbReference type="PROSITE" id="PS51671"/>
    </source>
</evidence>
<dbReference type="PANTHER" id="PTHR42706:SF1">
    <property type="entry name" value="FORMYLTETRAHYDROFOLATE DEFORMYLASE 2, MITOCHONDRIAL"/>
    <property type="match status" value="1"/>
</dbReference>
<dbReference type="InterPro" id="IPR004810">
    <property type="entry name" value="PurU"/>
</dbReference>
<gene>
    <name evidence="4" type="ORF">S7711_08644</name>
</gene>
<sequence>MANDHILTLSCPDKPGIVHAVTAIFAAHGHNILDLQQFSDPVFERFFMRVHFGPGPAGAATEHLAAPFEALAAEYAMEYDIRPTERRMRVLIMVSKIGHCLNDLLFRMKAKQLRIEVPLIVSNHADYEALAGSYGIPFHHLPVTKDTKEEQEARILELIAEHDIELVVLARYMQVLSPKLCAAMSGRIINIHHSFLPSFKGAKPYHQAYERGVKIIGATAHFVTKDLDEGPIIEQRVARVNHAMDPKELVEEGSNVESQVLAAAVRWYAERRVFLNNTKTVVFN</sequence>
<feature type="domain" description="ACT" evidence="3">
    <location>
        <begin position="6"/>
        <end position="86"/>
    </location>
</feature>
<dbReference type="HAMAP" id="MF_01927">
    <property type="entry name" value="PurU"/>
    <property type="match status" value="1"/>
</dbReference>
<dbReference type="GO" id="GO:0006189">
    <property type="term" value="P:'de novo' IMP biosynthetic process"/>
    <property type="evidence" value="ECO:0007669"/>
    <property type="project" value="InterPro"/>
</dbReference>
<dbReference type="PIRSF" id="PIRSF036480">
    <property type="entry name" value="FormyFH4_hydr"/>
    <property type="match status" value="1"/>
</dbReference>
<organism evidence="4 5">
    <name type="scientific">Stachybotrys chartarum (strain CBS 109288 / IBT 7711)</name>
    <name type="common">Toxic black mold</name>
    <name type="synonym">Stilbospora chartarum</name>
    <dbReference type="NCBI Taxonomy" id="1280523"/>
    <lineage>
        <taxon>Eukaryota</taxon>
        <taxon>Fungi</taxon>
        <taxon>Dikarya</taxon>
        <taxon>Ascomycota</taxon>
        <taxon>Pezizomycotina</taxon>
        <taxon>Sordariomycetes</taxon>
        <taxon>Hypocreomycetidae</taxon>
        <taxon>Hypocreales</taxon>
        <taxon>Stachybotryaceae</taxon>
        <taxon>Stachybotrys</taxon>
    </lineage>
</organism>
<dbReference type="AlphaFoldDB" id="A0A084AXT4"/>
<dbReference type="InterPro" id="IPR002376">
    <property type="entry name" value="Formyl_transf_N"/>
</dbReference>
<evidence type="ECO:0000313" key="4">
    <source>
        <dbReference type="EMBL" id="KEY70113.1"/>
    </source>
</evidence>
<name>A0A084AXT4_STACB</name>
<dbReference type="GO" id="GO:0006520">
    <property type="term" value="P:amino acid metabolic process"/>
    <property type="evidence" value="ECO:0007669"/>
    <property type="project" value="UniProtKB-ARBA"/>
</dbReference>
<dbReference type="PRINTS" id="PR01575">
    <property type="entry name" value="FFH4HYDRLASE"/>
</dbReference>
<evidence type="ECO:0000256" key="2">
    <source>
        <dbReference type="ARBA" id="ARBA00022801"/>
    </source>
</evidence>
<evidence type="ECO:0000256" key="1">
    <source>
        <dbReference type="ARBA" id="ARBA00022563"/>
    </source>
</evidence>
<dbReference type="GO" id="GO:0006730">
    <property type="term" value="P:one-carbon metabolic process"/>
    <property type="evidence" value="ECO:0007669"/>
    <property type="project" value="UniProtKB-KW"/>
</dbReference>
<dbReference type="EMBL" id="KL648465">
    <property type="protein sequence ID" value="KEY70113.1"/>
    <property type="molecule type" value="Genomic_DNA"/>
</dbReference>
<dbReference type="InterPro" id="IPR044074">
    <property type="entry name" value="PurU_ACT"/>
</dbReference>
<reference evidence="4 5" key="1">
    <citation type="journal article" date="2014" name="BMC Genomics">
        <title>Comparative genome sequencing reveals chemotype-specific gene clusters in the toxigenic black mold Stachybotrys.</title>
        <authorList>
            <person name="Semeiks J."/>
            <person name="Borek D."/>
            <person name="Otwinowski Z."/>
            <person name="Grishin N.V."/>
        </authorList>
    </citation>
    <scope>NUCLEOTIDE SEQUENCE [LARGE SCALE GENOMIC DNA]</scope>
    <source>
        <strain evidence="5">CBS 109288 / IBT 7711</strain>
    </source>
</reference>
<dbReference type="HOGENOM" id="CLU_038395_3_0_1"/>
<dbReference type="SUPFAM" id="SSF55021">
    <property type="entry name" value="ACT-like"/>
    <property type="match status" value="1"/>
</dbReference>
<keyword evidence="5" id="KW-1185">Reference proteome</keyword>
<protein>
    <recommendedName>
        <fullName evidence="3">ACT domain-containing protein</fullName>
    </recommendedName>
</protein>
<dbReference type="InterPro" id="IPR036477">
    <property type="entry name" value="Formyl_transf_N_sf"/>
</dbReference>
<dbReference type="InterPro" id="IPR002912">
    <property type="entry name" value="ACT_dom"/>
</dbReference>
<dbReference type="Pfam" id="PF01842">
    <property type="entry name" value="ACT"/>
    <property type="match status" value="1"/>
</dbReference>
<dbReference type="InterPro" id="IPR041729">
    <property type="entry name" value="Formyl-FH4-Hydrolase_C"/>
</dbReference>
<dbReference type="OrthoDB" id="4239773at2759"/>